<dbReference type="Pfam" id="PF08530">
    <property type="entry name" value="PepX_C"/>
    <property type="match status" value="1"/>
</dbReference>
<dbReference type="InterPro" id="IPR029058">
    <property type="entry name" value="AB_hydrolase_fold"/>
</dbReference>
<proteinExistence type="predicted"/>
<evidence type="ECO:0000256" key="1">
    <source>
        <dbReference type="ARBA" id="ARBA00022801"/>
    </source>
</evidence>
<gene>
    <name evidence="3" type="ORF">PISL3812_00251</name>
</gene>
<dbReference type="InterPro" id="IPR008979">
    <property type="entry name" value="Galactose-bd-like_sf"/>
</dbReference>
<dbReference type="Gene3D" id="2.60.120.260">
    <property type="entry name" value="Galactose-binding domain-like"/>
    <property type="match status" value="1"/>
</dbReference>
<dbReference type="InterPro" id="IPR013736">
    <property type="entry name" value="Xaa-Pro_dipept_C"/>
</dbReference>
<evidence type="ECO:0000313" key="3">
    <source>
        <dbReference type="EMBL" id="CRG82904.1"/>
    </source>
</evidence>
<accession>A0A0U1LIS4</accession>
<feature type="domain" description="VOC" evidence="2">
    <location>
        <begin position="523"/>
        <end position="634"/>
    </location>
</feature>
<dbReference type="GO" id="GO:0008239">
    <property type="term" value="F:dipeptidyl-peptidase activity"/>
    <property type="evidence" value="ECO:0007669"/>
    <property type="project" value="InterPro"/>
</dbReference>
<dbReference type="Gene3D" id="1.10.3020.20">
    <property type="match status" value="1"/>
</dbReference>
<dbReference type="STRING" id="28573.A0A0U1LIS4"/>
<dbReference type="Gene3D" id="3.40.50.1820">
    <property type="entry name" value="alpha/beta hydrolase"/>
    <property type="match status" value="1"/>
</dbReference>
<dbReference type="EMBL" id="CVMT01000001">
    <property type="protein sequence ID" value="CRG82904.1"/>
    <property type="molecule type" value="Genomic_DNA"/>
</dbReference>
<sequence length="982" mass="111773">MPNQMRDLQNSTTHPFRTFTRRTLTYGPYGKDIHYRHFNPDSFNDVPLEYHSAHSAWETPDPGFWTKEGYAIVRADERGTGQSPGILDTMSRGTSEAFFDVIEWASSQPWSPGKVGLLGISYYAGSQWRVAARQPKGLACIILWEGMSDYYRDRCRHGGILSNTFISFWWNRQVVTNQYGRPGRAARNWGPDTIEGDPSEGELLANRQDQTIDNTNHRFRDDSYYSSKEYDMTDINVPILSVANWGGILLHLRGNVEGYMNAGSKFKYLRFITDRHDLPFYEKRNVQLQKSFLDAFLKGDDAAGWTTGNVPHVGLTLRRGNVGYNNAEAERQYEHRFEEEWPISRTQYTKYYLTSSHGLPAQTENITRESTISRERKITGHIVVHLNVSVTALDGSQSTPAEIDLFITLRHLDALGQEIFYTGTVGDPVPVTKGWLRVSLRKTTDNRPRHKPWHPHREYLASDILPVNAGEVYGVDVEVWPTNVVVSPVHRLVLEIHDYPKPYSETAQTRLNMASFDKIILKRLSYVIYEHPDISRFDQFAKDFGFELSWTSPKGDIFYRGYGIDPFCYIARQAPEGQGKKFHGAGFIAKSAQDFQQACELPGAAVAHVTGRPGSGKMVSVTDPNGYIIEVVYGQEDRPIPTKAISNLYDGLPNTNGAIEKKRKDIVGKGDGSSTDLMSFYHLDLGAEYVDHHCLLFAAHGKNGKGTSVHHSSFEVNDLDTQMMGHRWLSEKGYKAKWGVGRHVMGSQIFDYWIDTTGFVIEHYADGDVVNEDIPTVRSVAKPGMKSPLVPDELDISPSDFVFLETLEGKSSVVFKVIVCDQPRVMVSHDRGPSKYDPPNREVNLFVCESTAYRHLKARGFCERRVIPEFYGIEYIPDLHQIDLSNYTKEQITQLRQILDDIHQAGVLHHDTYPRNMCVSESQDRVLWIDFDSAQTFSKERPISERQKMWFKNEVGLVEEIFDSLVMFITTTVNYDFGLTVF</sequence>
<dbReference type="Gene3D" id="3.10.180.10">
    <property type="entry name" value="2,3-Dihydroxybiphenyl 1,2-Dioxygenase, domain 1"/>
    <property type="match status" value="2"/>
</dbReference>
<dbReference type="InterPro" id="IPR037523">
    <property type="entry name" value="VOC_core"/>
</dbReference>
<dbReference type="SUPFAM" id="SSF49785">
    <property type="entry name" value="Galactose-binding domain-like"/>
    <property type="match status" value="1"/>
</dbReference>
<dbReference type="InterPro" id="IPR050585">
    <property type="entry name" value="Xaa-Pro_dipeptidyl-ppase/CocE"/>
</dbReference>
<dbReference type="PANTHER" id="PTHR43056">
    <property type="entry name" value="PEPTIDASE S9 PROLYL OLIGOPEPTIDASE"/>
    <property type="match status" value="1"/>
</dbReference>
<dbReference type="Proteomes" id="UP000054383">
    <property type="component" value="Unassembled WGS sequence"/>
</dbReference>
<name>A0A0U1LIS4_TALIS</name>
<dbReference type="Pfam" id="PF02129">
    <property type="entry name" value="Peptidase_S15"/>
    <property type="match status" value="1"/>
</dbReference>
<reference evidence="3 4" key="1">
    <citation type="submission" date="2015-04" db="EMBL/GenBank/DDBJ databases">
        <authorList>
            <person name="Syromyatnikov M.Y."/>
            <person name="Popov V.N."/>
        </authorList>
    </citation>
    <scope>NUCLEOTIDE SEQUENCE [LARGE SCALE GENOMIC DNA]</scope>
    <source>
        <strain evidence="3">WF-38-12</strain>
    </source>
</reference>
<dbReference type="InterPro" id="IPR029068">
    <property type="entry name" value="Glyas_Bleomycin-R_OHBP_Dase"/>
</dbReference>
<evidence type="ECO:0000313" key="4">
    <source>
        <dbReference type="Proteomes" id="UP000054383"/>
    </source>
</evidence>
<organism evidence="3 4">
    <name type="scientific">Talaromyces islandicus</name>
    <name type="common">Penicillium islandicum</name>
    <dbReference type="NCBI Taxonomy" id="28573"/>
    <lineage>
        <taxon>Eukaryota</taxon>
        <taxon>Fungi</taxon>
        <taxon>Dikarya</taxon>
        <taxon>Ascomycota</taxon>
        <taxon>Pezizomycotina</taxon>
        <taxon>Eurotiomycetes</taxon>
        <taxon>Eurotiomycetidae</taxon>
        <taxon>Eurotiales</taxon>
        <taxon>Trichocomaceae</taxon>
        <taxon>Talaromyces</taxon>
        <taxon>Talaromyces sect. Islandici</taxon>
    </lineage>
</organism>
<dbReference type="AlphaFoldDB" id="A0A0U1LIS4"/>
<dbReference type="PROSITE" id="PS51819">
    <property type="entry name" value="VOC"/>
    <property type="match status" value="1"/>
</dbReference>
<dbReference type="InterPro" id="IPR011009">
    <property type="entry name" value="Kinase-like_dom_sf"/>
</dbReference>
<dbReference type="SUPFAM" id="SSF54593">
    <property type="entry name" value="Glyoxalase/Bleomycin resistance protein/Dihydroxybiphenyl dioxygenase"/>
    <property type="match status" value="1"/>
</dbReference>
<dbReference type="SUPFAM" id="SSF53474">
    <property type="entry name" value="alpha/beta-Hydrolases"/>
    <property type="match status" value="1"/>
</dbReference>
<keyword evidence="1" id="KW-0378">Hydrolase</keyword>
<dbReference type="SUPFAM" id="SSF56112">
    <property type="entry name" value="Protein kinase-like (PK-like)"/>
    <property type="match status" value="1"/>
</dbReference>
<dbReference type="PANTHER" id="PTHR43056:SF10">
    <property type="entry name" value="COCE_NOND FAMILY, PUTATIVE (AFU_ORTHOLOGUE AFUA_7G00600)-RELATED"/>
    <property type="match status" value="1"/>
</dbReference>
<dbReference type="InterPro" id="IPR000383">
    <property type="entry name" value="Xaa-Pro-like_dom"/>
</dbReference>
<keyword evidence="4" id="KW-1185">Reference proteome</keyword>
<dbReference type="NCBIfam" id="TIGR00976">
    <property type="entry name" value="CocE_NonD"/>
    <property type="match status" value="1"/>
</dbReference>
<protein>
    <submittedName>
        <fullName evidence="3">Periodic tryptophan protein 2 homolog</fullName>
    </submittedName>
</protein>
<evidence type="ECO:0000259" key="2">
    <source>
        <dbReference type="PROSITE" id="PS51819"/>
    </source>
</evidence>
<dbReference type="InterPro" id="IPR005674">
    <property type="entry name" value="CocE/Ser_esterase"/>
</dbReference>
<dbReference type="Gene3D" id="1.10.510.10">
    <property type="entry name" value="Transferase(Phosphotransferase) domain 1"/>
    <property type="match status" value="1"/>
</dbReference>
<dbReference type="OrthoDB" id="4212294at2759"/>
<dbReference type="SMART" id="SM00939">
    <property type="entry name" value="PepX_C"/>
    <property type="match status" value="1"/>
</dbReference>